<evidence type="ECO:0000256" key="6">
    <source>
        <dbReference type="ARBA" id="ARBA00023453"/>
    </source>
</evidence>
<dbReference type="GO" id="GO:0032259">
    <property type="term" value="P:methylation"/>
    <property type="evidence" value="ECO:0007669"/>
    <property type="project" value="UniProtKB-KW"/>
</dbReference>
<evidence type="ECO:0000313" key="8">
    <source>
        <dbReference type="Proteomes" id="UP000018144"/>
    </source>
</evidence>
<evidence type="ECO:0000256" key="2">
    <source>
        <dbReference type="ARBA" id="ARBA00022603"/>
    </source>
</evidence>
<evidence type="ECO:0000256" key="1">
    <source>
        <dbReference type="ARBA" id="ARBA00012880"/>
    </source>
</evidence>
<dbReference type="PANTHER" id="PTHR43836">
    <property type="entry name" value="CATECHOL O-METHYLTRANSFERASE 1-RELATED"/>
    <property type="match status" value="1"/>
</dbReference>
<dbReference type="SUPFAM" id="SSF53335">
    <property type="entry name" value="S-adenosyl-L-methionine-dependent methyltransferases"/>
    <property type="match status" value="1"/>
</dbReference>
<evidence type="ECO:0000256" key="4">
    <source>
        <dbReference type="ARBA" id="ARBA00022691"/>
    </source>
</evidence>
<dbReference type="PROSITE" id="PS51682">
    <property type="entry name" value="SAM_OMT_I"/>
    <property type="match status" value="1"/>
</dbReference>
<keyword evidence="3 7" id="KW-0808">Transferase</keyword>
<keyword evidence="2 7" id="KW-0489">Methyltransferase</keyword>
<evidence type="ECO:0000256" key="5">
    <source>
        <dbReference type="ARBA" id="ARBA00022939"/>
    </source>
</evidence>
<sequence length="265" mass="29433">MVVEFTSKHRYGEQGEVYFNDGRELDLLKHIFGLPAEQLDRLRGNPTAVLEAIDKFAEEKYLMNIGELKGSHVTALITKHKPSLCLELGGYVGYSCILFASCARAANPSAKYYCLEYNPVFGAVIMALVHLAGLEDTVRVIIGSSTDTIKRCSKDGTWGKSGADFVFLDHLKPMYTPDLRLMESLGVVRMGTVVAADNMVKPGNPPYHEWVNADKSKKEEIVKSVKGEERGKTGIRYENTWIESWEPQAVPDAIEVSVVVECPET</sequence>
<evidence type="ECO:0000256" key="3">
    <source>
        <dbReference type="ARBA" id="ARBA00022679"/>
    </source>
</evidence>
<organism evidence="7 8">
    <name type="scientific">Pyronema omphalodes (strain CBS 100304)</name>
    <name type="common">Pyronema confluens</name>
    <dbReference type="NCBI Taxonomy" id="1076935"/>
    <lineage>
        <taxon>Eukaryota</taxon>
        <taxon>Fungi</taxon>
        <taxon>Dikarya</taxon>
        <taxon>Ascomycota</taxon>
        <taxon>Pezizomycotina</taxon>
        <taxon>Pezizomycetes</taxon>
        <taxon>Pezizales</taxon>
        <taxon>Pyronemataceae</taxon>
        <taxon>Pyronema</taxon>
    </lineage>
</organism>
<name>U4LIN4_PYROM</name>
<evidence type="ECO:0000313" key="7">
    <source>
        <dbReference type="EMBL" id="CCX16644.1"/>
    </source>
</evidence>
<keyword evidence="8" id="KW-1185">Reference proteome</keyword>
<gene>
    <name evidence="7" type="ORF">PCON_03343</name>
</gene>
<dbReference type="InterPro" id="IPR029063">
    <property type="entry name" value="SAM-dependent_MTases_sf"/>
</dbReference>
<dbReference type="OrthoDB" id="186626at2759"/>
<dbReference type="Proteomes" id="UP000018144">
    <property type="component" value="Unassembled WGS sequence"/>
</dbReference>
<dbReference type="Gene3D" id="3.40.50.150">
    <property type="entry name" value="Vaccinia Virus protein VP39"/>
    <property type="match status" value="1"/>
</dbReference>
<dbReference type="EC" id="2.1.1.6" evidence="1"/>
<dbReference type="GO" id="GO:0006584">
    <property type="term" value="P:catecholamine metabolic process"/>
    <property type="evidence" value="ECO:0007669"/>
    <property type="project" value="UniProtKB-KW"/>
</dbReference>
<dbReference type="EMBL" id="HF936492">
    <property type="protein sequence ID" value="CCX16644.1"/>
    <property type="molecule type" value="Genomic_DNA"/>
</dbReference>
<protein>
    <recommendedName>
        <fullName evidence="1">catechol O-methyltransferase</fullName>
        <ecNumber evidence="1">2.1.1.6</ecNumber>
    </recommendedName>
</protein>
<comment type="similarity">
    <text evidence="6">Belongs to the class I-like SAM-binding methyltransferase superfamily. Cation-dependent O-methyltransferase family.</text>
</comment>
<reference evidence="7 8" key="1">
    <citation type="journal article" date="2013" name="PLoS Genet.">
        <title>The genome and development-dependent transcriptomes of Pyronema confluens: a window into fungal evolution.</title>
        <authorList>
            <person name="Traeger S."/>
            <person name="Altegoer F."/>
            <person name="Freitag M."/>
            <person name="Gabaldon T."/>
            <person name="Kempken F."/>
            <person name="Kumar A."/>
            <person name="Marcet-Houben M."/>
            <person name="Poggeler S."/>
            <person name="Stajich J.E."/>
            <person name="Nowrousian M."/>
        </authorList>
    </citation>
    <scope>NUCLEOTIDE SEQUENCE [LARGE SCALE GENOMIC DNA]</scope>
    <source>
        <strain evidence="8">CBS 100304</strain>
        <tissue evidence="7">Vegetative mycelium</tissue>
    </source>
</reference>
<dbReference type="AlphaFoldDB" id="U4LIN4"/>
<proteinExistence type="inferred from homology"/>
<dbReference type="eggNOG" id="KOG1663">
    <property type="taxonomic scope" value="Eukaryota"/>
</dbReference>
<dbReference type="OMA" id="SWMPILG"/>
<dbReference type="PANTHER" id="PTHR43836:SF2">
    <property type="entry name" value="CATECHOL O-METHYLTRANSFERASE 1-RELATED"/>
    <property type="match status" value="1"/>
</dbReference>
<dbReference type="Pfam" id="PF01596">
    <property type="entry name" value="Methyltransf_3"/>
    <property type="match status" value="1"/>
</dbReference>
<keyword evidence="5" id="KW-0128">Catecholamine metabolism</keyword>
<dbReference type="STRING" id="1076935.U4LIN4"/>
<accession>U4LIN4</accession>
<keyword evidence="4" id="KW-0949">S-adenosyl-L-methionine</keyword>
<dbReference type="InterPro" id="IPR002935">
    <property type="entry name" value="SAM_O-MeTrfase"/>
</dbReference>
<dbReference type="GO" id="GO:0008171">
    <property type="term" value="F:O-methyltransferase activity"/>
    <property type="evidence" value="ECO:0007669"/>
    <property type="project" value="InterPro"/>
</dbReference>